<dbReference type="InterPro" id="IPR036779">
    <property type="entry name" value="LysM_dom_sf"/>
</dbReference>
<feature type="chain" id="PRO_5003154864" description="LysM domain-containing protein" evidence="1">
    <location>
        <begin position="24"/>
        <end position="369"/>
    </location>
</feature>
<dbReference type="EMBL" id="FR695867">
    <property type="protein sequence ID" value="CBX27801.1"/>
    <property type="molecule type" value="Genomic_DNA"/>
</dbReference>
<organism evidence="3">
    <name type="scientific">uncultured Desulfobacterium sp</name>
    <dbReference type="NCBI Taxonomy" id="201089"/>
    <lineage>
        <taxon>Bacteria</taxon>
        <taxon>Pseudomonadati</taxon>
        <taxon>Thermodesulfobacteriota</taxon>
        <taxon>Desulfobacteria</taxon>
        <taxon>Desulfobacterales</taxon>
        <taxon>Desulfobacteriaceae</taxon>
        <taxon>Desulfobacterium</taxon>
        <taxon>environmental samples</taxon>
    </lineage>
</organism>
<name>E1YBC4_9BACT</name>
<dbReference type="Pfam" id="PF01464">
    <property type="entry name" value="SLT"/>
    <property type="match status" value="1"/>
</dbReference>
<dbReference type="InterPro" id="IPR018392">
    <property type="entry name" value="LysM"/>
</dbReference>
<evidence type="ECO:0000313" key="3">
    <source>
        <dbReference type="EMBL" id="CBX27801.1"/>
    </source>
</evidence>
<dbReference type="CDD" id="cd16894">
    <property type="entry name" value="MltD-like"/>
    <property type="match status" value="1"/>
</dbReference>
<dbReference type="CAZy" id="GH23">
    <property type="family name" value="Glycoside Hydrolase Family 23"/>
</dbReference>
<accession>E1YBC4</accession>
<dbReference type="PROSITE" id="PS51782">
    <property type="entry name" value="LYSM"/>
    <property type="match status" value="1"/>
</dbReference>
<dbReference type="InterPro" id="IPR023346">
    <property type="entry name" value="Lysozyme-like_dom_sf"/>
</dbReference>
<dbReference type="Pfam" id="PF01476">
    <property type="entry name" value="LysM"/>
    <property type="match status" value="1"/>
</dbReference>
<dbReference type="SUPFAM" id="SSF54106">
    <property type="entry name" value="LysM domain"/>
    <property type="match status" value="1"/>
</dbReference>
<feature type="signal peptide" evidence="1">
    <location>
        <begin position="1"/>
        <end position="23"/>
    </location>
</feature>
<feature type="domain" description="LysM" evidence="2">
    <location>
        <begin position="316"/>
        <end position="360"/>
    </location>
</feature>
<reference evidence="3" key="1">
    <citation type="journal article" date="2011" name="Environ. Microbiol.">
        <title>Genomic insights into the metabolic potential of the polycyclic aromatic hydrocarbon degrading sulfate-reducing Deltaproteobacterium N47.</title>
        <authorList>
            <person name="Bergmann F."/>
            <person name="Selesi D."/>
            <person name="Weinmaier T."/>
            <person name="Tischler P."/>
            <person name="Rattei T."/>
            <person name="Meckenstock R.U."/>
        </authorList>
    </citation>
    <scope>NUCLEOTIDE SEQUENCE</scope>
</reference>
<dbReference type="CAZy" id="CBM50">
    <property type="family name" value="Carbohydrate-Binding Module Family 50"/>
</dbReference>
<dbReference type="CDD" id="cd00118">
    <property type="entry name" value="LysM"/>
    <property type="match status" value="1"/>
</dbReference>
<dbReference type="InterPro" id="IPR008258">
    <property type="entry name" value="Transglycosylase_SLT_dom_1"/>
</dbReference>
<dbReference type="SUPFAM" id="SSF53955">
    <property type="entry name" value="Lysozyme-like"/>
    <property type="match status" value="1"/>
</dbReference>
<evidence type="ECO:0000256" key="1">
    <source>
        <dbReference type="SAM" id="SignalP"/>
    </source>
</evidence>
<dbReference type="Gene3D" id="1.10.530.10">
    <property type="match status" value="1"/>
</dbReference>
<sequence length="369" mass="42044">MYRNCKKLLLILCVFLFSANAGAANPEQSPSFYPDFTVIPGGKLTFCGEVVPLELQDVKERFEKEILLSAWDRAQVFLWLKRSSRYLPHIEKILKENGMPDDLKYIAVAESALRPNATSNKSAVGYWQFIRSTGLTYGLTIDGDKDERRNFFTSTQAAVSYLKQLNSMLGSWTLAAAGYNMGEEGLLAEIHEQETNDFYKLYLYEETQRYIFRILAIKLIMQNPARYGFRLEDKDYYPPLSFGRVDIECSDKIPIMIIAKAADTTYKDIKDLNPEIRGHFLQKGNHTIIIPKNSLEGFISNYEKLVENFLSGKSRNVYIVKKGDTVFSIAKMFDVPALSISIWNDLGNKLSIKAGDHLLVYQKESKPGE</sequence>
<dbReference type="Gene3D" id="3.10.350.10">
    <property type="entry name" value="LysM domain"/>
    <property type="match status" value="1"/>
</dbReference>
<evidence type="ECO:0000259" key="2">
    <source>
        <dbReference type="PROSITE" id="PS51782"/>
    </source>
</evidence>
<gene>
    <name evidence="3" type="ORF">N47_C18590</name>
</gene>
<keyword evidence="1" id="KW-0732">Signal</keyword>
<protein>
    <recommendedName>
        <fullName evidence="2">LysM domain-containing protein</fullName>
    </recommendedName>
</protein>
<proteinExistence type="predicted"/>
<dbReference type="AlphaFoldDB" id="E1YBC4"/>